<name>A0A0B6Y4B6_9EUPU</name>
<dbReference type="AlphaFoldDB" id="A0A0B6Y4B6"/>
<protein>
    <submittedName>
        <fullName evidence="1">Uncharacterized protein</fullName>
    </submittedName>
</protein>
<evidence type="ECO:0000313" key="1">
    <source>
        <dbReference type="EMBL" id="CEK50701.1"/>
    </source>
</evidence>
<dbReference type="EMBL" id="HACG01003836">
    <property type="protein sequence ID" value="CEK50701.1"/>
    <property type="molecule type" value="Transcribed_RNA"/>
</dbReference>
<gene>
    <name evidence="1" type="primary">ORF11469</name>
</gene>
<feature type="non-terminal residue" evidence="1">
    <location>
        <position position="1"/>
    </location>
</feature>
<organism evidence="1">
    <name type="scientific">Arion vulgaris</name>
    <dbReference type="NCBI Taxonomy" id="1028688"/>
    <lineage>
        <taxon>Eukaryota</taxon>
        <taxon>Metazoa</taxon>
        <taxon>Spiralia</taxon>
        <taxon>Lophotrochozoa</taxon>
        <taxon>Mollusca</taxon>
        <taxon>Gastropoda</taxon>
        <taxon>Heterobranchia</taxon>
        <taxon>Euthyneura</taxon>
        <taxon>Panpulmonata</taxon>
        <taxon>Eupulmonata</taxon>
        <taxon>Stylommatophora</taxon>
        <taxon>Helicina</taxon>
        <taxon>Arionoidea</taxon>
        <taxon>Arionidae</taxon>
        <taxon>Arion</taxon>
    </lineage>
</organism>
<sequence>CVQVCMTYKAVCPTPNNTIRYSAQTPPPSSDYTSHTGARLGDGDHYKSAAGAGGTKNSNLKTGLLGKKNVNSFEARAESCGYSVYKYVSDLCYYDNKVILPISLCAPFICIGMSA</sequence>
<feature type="non-terminal residue" evidence="1">
    <location>
        <position position="115"/>
    </location>
</feature>
<accession>A0A0B6Y4B6</accession>
<proteinExistence type="predicted"/>
<reference evidence="1" key="1">
    <citation type="submission" date="2014-12" db="EMBL/GenBank/DDBJ databases">
        <title>Insight into the proteome of Arion vulgaris.</title>
        <authorList>
            <person name="Aradska J."/>
            <person name="Bulat T."/>
            <person name="Smidak R."/>
            <person name="Sarate P."/>
            <person name="Gangsoo J."/>
            <person name="Sialana F."/>
            <person name="Bilban M."/>
            <person name="Lubec G."/>
        </authorList>
    </citation>
    <scope>NUCLEOTIDE SEQUENCE</scope>
    <source>
        <tissue evidence="1">Skin</tissue>
    </source>
</reference>